<evidence type="ECO:0000313" key="2">
    <source>
        <dbReference type="EMBL" id="WUR11416.1"/>
    </source>
</evidence>
<feature type="chain" id="PRO_5046921170" description="Chalcone isomerase domain-containing protein" evidence="1">
    <location>
        <begin position="26"/>
        <end position="174"/>
    </location>
</feature>
<gene>
    <name evidence="2" type="ORF">E7V67_017035</name>
</gene>
<name>A0ABZ1UH48_9BURK</name>
<keyword evidence="3" id="KW-1185">Reference proteome</keyword>
<proteinExistence type="predicted"/>
<evidence type="ECO:0008006" key="4">
    <source>
        <dbReference type="Google" id="ProtNLM"/>
    </source>
</evidence>
<evidence type="ECO:0000256" key="1">
    <source>
        <dbReference type="SAM" id="SignalP"/>
    </source>
</evidence>
<accession>A0ABZ1UH48</accession>
<evidence type="ECO:0000313" key="3">
    <source>
        <dbReference type="Proteomes" id="UP000321323"/>
    </source>
</evidence>
<dbReference type="Proteomes" id="UP000321323">
    <property type="component" value="Chromosome"/>
</dbReference>
<organism evidence="2 3">
    <name type="scientific">[Empedobacter] haloabium</name>
    <dbReference type="NCBI Taxonomy" id="592317"/>
    <lineage>
        <taxon>Bacteria</taxon>
        <taxon>Pseudomonadati</taxon>
        <taxon>Pseudomonadota</taxon>
        <taxon>Betaproteobacteria</taxon>
        <taxon>Burkholderiales</taxon>
        <taxon>Oxalobacteraceae</taxon>
        <taxon>Telluria group</taxon>
        <taxon>Telluria group incertae sedis</taxon>
    </lineage>
</organism>
<dbReference type="EMBL" id="CP136508">
    <property type="protein sequence ID" value="WUR11416.1"/>
    <property type="molecule type" value="Genomic_DNA"/>
</dbReference>
<keyword evidence="1" id="KW-0732">Signal</keyword>
<protein>
    <recommendedName>
        <fullName evidence="4">Chalcone isomerase domain-containing protein</fullName>
    </recommendedName>
</protein>
<feature type="signal peptide" evidence="1">
    <location>
        <begin position="1"/>
        <end position="25"/>
    </location>
</feature>
<reference evidence="2 3" key="1">
    <citation type="journal article" date="2019" name="Int. J. Syst. Evol. Microbiol.">
        <title>The Draft Whole-Genome Sequence of the Antibiotic Producer Empedobacter haloabium ATCC 31962 Provides Indications for Its Taxonomic Reclassification.</title>
        <authorList>
            <person name="Miess H."/>
            <person name="Arlt P."/>
            <person name="Apel A.K."/>
            <person name="Weber T."/>
            <person name="Nieselt K."/>
            <person name="Hanssen F."/>
            <person name="Czemmel S."/>
            <person name="Nahnsen S."/>
            <person name="Gross H."/>
        </authorList>
    </citation>
    <scope>NUCLEOTIDE SEQUENCE [LARGE SCALE GENOMIC DNA]</scope>
    <source>
        <strain evidence="2 3">ATCC 31962</strain>
    </source>
</reference>
<sequence length="174" mass="18785">MPIHRTWRVGSAAIALAFNAGAASAQGVDVAKLIPDAAEVVSARIALTPSGVFYRKAPTETTLLASGCHVSEDPGRIAALLDVLKSNLQSDDGDVTRFVLRNGVFLKLRNGATVRFTFGGAEHRNNRIHGWADNGKPSDSMYFFSQAGLLPALERWAGHELVEKKDGQWCLANR</sequence>